<evidence type="ECO:0000313" key="2">
    <source>
        <dbReference type="EMBL" id="KOM31492.1"/>
    </source>
</evidence>
<evidence type="ECO:0000313" key="3">
    <source>
        <dbReference type="Proteomes" id="UP000053144"/>
    </source>
</evidence>
<name>A0A0L9TM32_PHAAN</name>
<dbReference type="EMBL" id="CM003371">
    <property type="protein sequence ID" value="KOM31492.1"/>
    <property type="molecule type" value="Genomic_DNA"/>
</dbReference>
<accession>A0A0L9TM32</accession>
<evidence type="ECO:0000256" key="1">
    <source>
        <dbReference type="SAM" id="MobiDB-lite"/>
    </source>
</evidence>
<proteinExistence type="predicted"/>
<dbReference type="AlphaFoldDB" id="A0A0L9TM32"/>
<organism evidence="2 3">
    <name type="scientific">Phaseolus angularis</name>
    <name type="common">Azuki bean</name>
    <name type="synonym">Vigna angularis</name>
    <dbReference type="NCBI Taxonomy" id="3914"/>
    <lineage>
        <taxon>Eukaryota</taxon>
        <taxon>Viridiplantae</taxon>
        <taxon>Streptophyta</taxon>
        <taxon>Embryophyta</taxon>
        <taxon>Tracheophyta</taxon>
        <taxon>Spermatophyta</taxon>
        <taxon>Magnoliopsida</taxon>
        <taxon>eudicotyledons</taxon>
        <taxon>Gunneridae</taxon>
        <taxon>Pentapetalae</taxon>
        <taxon>rosids</taxon>
        <taxon>fabids</taxon>
        <taxon>Fabales</taxon>
        <taxon>Fabaceae</taxon>
        <taxon>Papilionoideae</taxon>
        <taxon>50 kb inversion clade</taxon>
        <taxon>NPAAA clade</taxon>
        <taxon>indigoferoid/millettioid clade</taxon>
        <taxon>Phaseoleae</taxon>
        <taxon>Vigna</taxon>
    </lineage>
</organism>
<reference evidence="3" key="1">
    <citation type="journal article" date="2015" name="Proc. Natl. Acad. Sci. U.S.A.">
        <title>Genome sequencing of adzuki bean (Vigna angularis) provides insight into high starch and low fat accumulation and domestication.</title>
        <authorList>
            <person name="Yang K."/>
            <person name="Tian Z."/>
            <person name="Chen C."/>
            <person name="Luo L."/>
            <person name="Zhao B."/>
            <person name="Wang Z."/>
            <person name="Yu L."/>
            <person name="Li Y."/>
            <person name="Sun Y."/>
            <person name="Li W."/>
            <person name="Chen Y."/>
            <person name="Li Y."/>
            <person name="Zhang Y."/>
            <person name="Ai D."/>
            <person name="Zhao J."/>
            <person name="Shang C."/>
            <person name="Ma Y."/>
            <person name="Wu B."/>
            <person name="Wang M."/>
            <person name="Gao L."/>
            <person name="Sun D."/>
            <person name="Zhang P."/>
            <person name="Guo F."/>
            <person name="Wang W."/>
            <person name="Li Y."/>
            <person name="Wang J."/>
            <person name="Varshney R.K."/>
            <person name="Wang J."/>
            <person name="Ling H.Q."/>
            <person name="Wan P."/>
        </authorList>
    </citation>
    <scope>NUCLEOTIDE SEQUENCE</scope>
    <source>
        <strain evidence="3">cv. Jingnong 6</strain>
    </source>
</reference>
<gene>
    <name evidence="2" type="ORF">LR48_Vigan01g104700</name>
</gene>
<feature type="region of interest" description="Disordered" evidence="1">
    <location>
        <begin position="93"/>
        <end position="139"/>
    </location>
</feature>
<dbReference type="Proteomes" id="UP000053144">
    <property type="component" value="Chromosome 1"/>
</dbReference>
<dbReference type="Gramene" id="KOM31492">
    <property type="protein sequence ID" value="KOM31492"/>
    <property type="gene ID" value="LR48_Vigan01g104700"/>
</dbReference>
<protein>
    <submittedName>
        <fullName evidence="2">Uncharacterized protein</fullName>
    </submittedName>
</protein>
<sequence>MTNMSQTMRKGVIDDGFLNSIGKCAWNFVTNSSYETIKTRISRRPNQEEKRYIKIFKPAAETVESLDDEEIDLMAERFSKFLFCKRETNLNLVGNKEHSQNQDEDVASSSTVCERDEDQSTNGDDFSKAKEGEQEETNF</sequence>